<reference evidence="2" key="1">
    <citation type="submission" date="2022-07" db="EMBL/GenBank/DDBJ databases">
        <title>Draft genome sequence of Zalerion maritima ATCC 34329, a (micro)plastics degrading marine fungus.</title>
        <authorList>
            <person name="Paco A."/>
            <person name="Goncalves M.F.M."/>
            <person name="Rocha-Santos T.A.P."/>
            <person name="Alves A."/>
        </authorList>
    </citation>
    <scope>NUCLEOTIDE SEQUENCE</scope>
    <source>
        <strain evidence="2">ATCC 34329</strain>
    </source>
</reference>
<feature type="compositionally biased region" description="Acidic residues" evidence="1">
    <location>
        <begin position="106"/>
        <end position="120"/>
    </location>
</feature>
<protein>
    <submittedName>
        <fullName evidence="2">Uncharacterized protein</fullName>
    </submittedName>
</protein>
<sequence>MRDPRRHHRIRLPNRVHRDGAPVQNLELALLASLLEVHCHVRDSGLAGHLVVADALAGERLGDQRRAAVTVAQKTETGSLAERTFDGKKKDINAPVVSVEPVGVGDNDDHDDDDRGEDENWTCASDGTMSARSFATNSSTVMGLIPGGARIPSFGGRLLPSTAIARAASLERQLGAPARKAVRPFFLLTAYDGSGFESQASPEIAAPLVDDISPASGVYRNRGAILFIAHELVEAETHMAEPIFGRLGVPTHEDEPSGLERSYGLDDRLQFFKKSCSVKRQPNLQRNWDYSIPKEGFLTPTFVHRSSSPGAVDWKVGLLLHAAFTAYEQASLMAKLYSTRYGFAPSFSSTLAATNTFR</sequence>
<name>A0AAD5WMX7_9PEZI</name>
<gene>
    <name evidence="2" type="ORF">MKZ38_001873</name>
</gene>
<dbReference type="Proteomes" id="UP001201980">
    <property type="component" value="Unassembled WGS sequence"/>
</dbReference>
<evidence type="ECO:0000313" key="2">
    <source>
        <dbReference type="EMBL" id="KAJ2890456.1"/>
    </source>
</evidence>
<dbReference type="EMBL" id="JAKWBI020001532">
    <property type="protein sequence ID" value="KAJ2890456.1"/>
    <property type="molecule type" value="Genomic_DNA"/>
</dbReference>
<evidence type="ECO:0000256" key="1">
    <source>
        <dbReference type="SAM" id="MobiDB-lite"/>
    </source>
</evidence>
<accession>A0AAD5WMX7</accession>
<proteinExistence type="predicted"/>
<organism evidence="2 3">
    <name type="scientific">Zalerion maritima</name>
    <dbReference type="NCBI Taxonomy" id="339359"/>
    <lineage>
        <taxon>Eukaryota</taxon>
        <taxon>Fungi</taxon>
        <taxon>Dikarya</taxon>
        <taxon>Ascomycota</taxon>
        <taxon>Pezizomycotina</taxon>
        <taxon>Sordariomycetes</taxon>
        <taxon>Lulworthiomycetidae</taxon>
        <taxon>Lulworthiales</taxon>
        <taxon>Lulworthiaceae</taxon>
        <taxon>Zalerion</taxon>
    </lineage>
</organism>
<evidence type="ECO:0000313" key="3">
    <source>
        <dbReference type="Proteomes" id="UP001201980"/>
    </source>
</evidence>
<feature type="region of interest" description="Disordered" evidence="1">
    <location>
        <begin position="99"/>
        <end position="125"/>
    </location>
</feature>
<keyword evidence="3" id="KW-1185">Reference proteome</keyword>
<dbReference type="AlphaFoldDB" id="A0AAD5WMX7"/>
<comment type="caution">
    <text evidence="2">The sequence shown here is derived from an EMBL/GenBank/DDBJ whole genome shotgun (WGS) entry which is preliminary data.</text>
</comment>